<comment type="subunit">
    <text evidence="12">Homodimer.</text>
</comment>
<evidence type="ECO:0000256" key="6">
    <source>
        <dbReference type="ARBA" id="ARBA00022741"/>
    </source>
</evidence>
<keyword evidence="4 12" id="KW-0808">Transferase</keyword>
<feature type="binding site" evidence="12">
    <location>
        <begin position="258"/>
        <end position="259"/>
    </location>
    <ligand>
        <name>ATP</name>
        <dbReference type="ChEBI" id="CHEBI:30616"/>
    </ligand>
</feature>
<proteinExistence type="inferred from homology"/>
<evidence type="ECO:0000256" key="12">
    <source>
        <dbReference type="HAMAP-Rule" id="MF_01987"/>
    </source>
</evidence>
<dbReference type="PRINTS" id="PR00990">
    <property type="entry name" value="RIBOKINASE"/>
</dbReference>
<feature type="active site" description="Proton acceptor" evidence="12">
    <location>
        <position position="259"/>
    </location>
</feature>
<dbReference type="InterPro" id="IPR002139">
    <property type="entry name" value="Ribo/fructo_kinase"/>
</dbReference>
<dbReference type="InterPro" id="IPR029056">
    <property type="entry name" value="Ribokinase-like"/>
</dbReference>
<dbReference type="PANTHER" id="PTHR10584:SF166">
    <property type="entry name" value="RIBOKINASE"/>
    <property type="match status" value="1"/>
</dbReference>
<feature type="binding site" evidence="12">
    <location>
        <position position="253"/>
    </location>
    <ligand>
        <name>K(+)</name>
        <dbReference type="ChEBI" id="CHEBI:29103"/>
    </ligand>
</feature>
<reference evidence="16" key="1">
    <citation type="journal article" date="2019" name="Int. J. Syst. Evol. Microbiol.">
        <title>The Global Catalogue of Microorganisms (GCM) 10K type strain sequencing project: providing services to taxonomists for standard genome sequencing and annotation.</title>
        <authorList>
            <consortium name="The Broad Institute Genomics Platform"/>
            <consortium name="The Broad Institute Genome Sequencing Center for Infectious Disease"/>
            <person name="Wu L."/>
            <person name="Ma J."/>
        </authorList>
    </citation>
    <scope>NUCLEOTIDE SEQUENCE [LARGE SCALE GENOMIC DNA]</scope>
    <source>
        <strain evidence="16">CGMCC 1.12702</strain>
    </source>
</reference>
<comment type="activity regulation">
    <text evidence="12">Activated by a monovalent cation that binds near, but not in, the active site. The most likely occupant of the site in vivo is potassium. Ion binding induces a conformational change that may alter substrate affinity.</text>
</comment>
<feature type="region of interest" description="Disordered" evidence="13">
    <location>
        <begin position="296"/>
        <end position="315"/>
    </location>
</feature>
<comment type="caution">
    <text evidence="15">The sequence shown here is derived from an EMBL/GenBank/DDBJ whole genome shotgun (WGS) entry which is preliminary data.</text>
</comment>
<comment type="catalytic activity">
    <reaction evidence="12">
        <text>D-ribose + ATP = D-ribose 5-phosphate + ADP + H(+)</text>
        <dbReference type="Rhea" id="RHEA:13697"/>
        <dbReference type="ChEBI" id="CHEBI:15378"/>
        <dbReference type="ChEBI" id="CHEBI:30616"/>
        <dbReference type="ChEBI" id="CHEBI:47013"/>
        <dbReference type="ChEBI" id="CHEBI:78346"/>
        <dbReference type="ChEBI" id="CHEBI:456216"/>
        <dbReference type="EC" id="2.7.1.15"/>
    </reaction>
</comment>
<keyword evidence="8 12" id="KW-0067">ATP-binding</keyword>
<comment type="function">
    <text evidence="12">Catalyzes the phosphorylation of ribose at O-5 in a reaction requiring ATP and magnesium. The resulting D-ribose-5-phosphate can then be used either for sythesis of nucleotides, histidine, and tryptophan, or as a component of the pentose phosphate pathway.</text>
</comment>
<dbReference type="Pfam" id="PF00294">
    <property type="entry name" value="PfkB"/>
    <property type="match status" value="1"/>
</dbReference>
<feature type="binding site" evidence="12">
    <location>
        <position position="191"/>
    </location>
    <ligand>
        <name>ATP</name>
        <dbReference type="ChEBI" id="CHEBI:30616"/>
    </ligand>
</feature>
<gene>
    <name evidence="12 15" type="primary">rbsK</name>
    <name evidence="15" type="ORF">ACFSGX_17580</name>
</gene>
<dbReference type="EMBL" id="JBHUGS010000005">
    <property type="protein sequence ID" value="MFD1952593.1"/>
    <property type="molecule type" value="Genomic_DNA"/>
</dbReference>
<dbReference type="Gene3D" id="3.40.1190.20">
    <property type="match status" value="1"/>
</dbReference>
<feature type="binding site" evidence="12">
    <location>
        <begin position="18"/>
        <end position="20"/>
    </location>
    <ligand>
        <name>substrate</name>
    </ligand>
</feature>
<feature type="binding site" evidence="12">
    <location>
        <position position="292"/>
    </location>
    <ligand>
        <name>K(+)</name>
        <dbReference type="ChEBI" id="CHEBI:29103"/>
    </ligand>
</feature>
<dbReference type="CDD" id="cd01174">
    <property type="entry name" value="ribokinase"/>
    <property type="match status" value="1"/>
</dbReference>
<dbReference type="SUPFAM" id="SSF53613">
    <property type="entry name" value="Ribokinase-like"/>
    <property type="match status" value="1"/>
</dbReference>
<evidence type="ECO:0000256" key="11">
    <source>
        <dbReference type="ARBA" id="ARBA00023277"/>
    </source>
</evidence>
<feature type="binding site" evidence="12">
    <location>
        <position position="255"/>
    </location>
    <ligand>
        <name>K(+)</name>
        <dbReference type="ChEBI" id="CHEBI:29103"/>
    </ligand>
</feature>
<feature type="binding site" evidence="12">
    <location>
        <position position="147"/>
    </location>
    <ligand>
        <name>substrate</name>
    </ligand>
</feature>
<feature type="binding site" evidence="12">
    <location>
        <begin position="227"/>
        <end position="232"/>
    </location>
    <ligand>
        <name>ATP</name>
        <dbReference type="ChEBI" id="CHEBI:30616"/>
    </ligand>
</feature>
<protein>
    <recommendedName>
        <fullName evidence="3 12">Ribokinase</fullName>
        <shortName evidence="12">RK</shortName>
        <ecNumber evidence="2 12">2.7.1.15</ecNumber>
    </recommendedName>
</protein>
<feature type="binding site" evidence="12">
    <location>
        <position position="259"/>
    </location>
    <ligand>
        <name>substrate</name>
    </ligand>
</feature>
<evidence type="ECO:0000313" key="15">
    <source>
        <dbReference type="EMBL" id="MFD1952593.1"/>
    </source>
</evidence>
<sequence>MTISSKAVPRIVVIGSVNTDIILRVAALPRPNETILGRGSETVVGGKGLNQAVAAARLGAETHMVAAIGDDAHGDAARAHLIARGVDVAHVTTTAGTATGTAHILVADDASNSIVVTPGANAALTPAMVEAATALIAGADAVVVQLEVPLPTVQAALEIARRHTVRTILNPAPSDRAALALFPLADLVTPNETELADLTGIDGSNDAAIHAALNDLRQRGARDGLVTLGPRGSAALIGGMLVFQPALRIAAVDTTGAGDVFNAALACELARGFPLLRAMEFASAAAALSVSRASADSAPTRSEVETLLARRGDPA</sequence>
<dbReference type="HAMAP" id="MF_01987">
    <property type="entry name" value="Ribokinase"/>
    <property type="match status" value="1"/>
</dbReference>
<comment type="cofactor">
    <cofactor evidence="12">
        <name>Mg(2+)</name>
        <dbReference type="ChEBI" id="CHEBI:18420"/>
    </cofactor>
    <text evidence="12">Requires a divalent cation, most likely magnesium in vivo, as an electrophilic catalyst to aid phosphoryl group transfer. It is the chelate of the metal and the nucleotide that is the actual substrate.</text>
</comment>
<evidence type="ECO:0000256" key="9">
    <source>
        <dbReference type="ARBA" id="ARBA00022842"/>
    </source>
</evidence>
<comment type="subcellular location">
    <subcellularLocation>
        <location evidence="12">Cytoplasm</location>
    </subcellularLocation>
</comment>
<keyword evidence="7 12" id="KW-0418">Kinase</keyword>
<feature type="domain" description="Carbohydrate kinase PfkB" evidence="14">
    <location>
        <begin position="10"/>
        <end position="297"/>
    </location>
</feature>
<feature type="binding site" evidence="12">
    <location>
        <begin position="46"/>
        <end position="50"/>
    </location>
    <ligand>
        <name>substrate</name>
    </ligand>
</feature>
<dbReference type="RefSeq" id="WP_380931604.1">
    <property type="nucleotide sequence ID" value="NZ_JBHUGS010000005.1"/>
</dbReference>
<comment type="similarity">
    <text evidence="1">Belongs to the carbohydrate kinase pfkB family.</text>
</comment>
<accession>A0ABW4U2Q1</accession>
<keyword evidence="10 12" id="KW-0630">Potassium</keyword>
<comment type="similarity">
    <text evidence="12">Belongs to the carbohydrate kinase PfkB family. Ribokinase subfamily.</text>
</comment>
<dbReference type="InterPro" id="IPR011611">
    <property type="entry name" value="PfkB_dom"/>
</dbReference>
<feature type="binding site" evidence="12">
    <location>
        <position position="297"/>
    </location>
    <ligand>
        <name>K(+)</name>
        <dbReference type="ChEBI" id="CHEBI:29103"/>
    </ligand>
</feature>
<evidence type="ECO:0000256" key="7">
    <source>
        <dbReference type="ARBA" id="ARBA00022777"/>
    </source>
</evidence>
<keyword evidence="11 12" id="KW-0119">Carbohydrate metabolism</keyword>
<keyword evidence="16" id="KW-1185">Reference proteome</keyword>
<feature type="binding site" evidence="12">
    <location>
        <position position="289"/>
    </location>
    <ligand>
        <name>K(+)</name>
        <dbReference type="ChEBI" id="CHEBI:29103"/>
    </ligand>
</feature>
<dbReference type="PANTHER" id="PTHR10584">
    <property type="entry name" value="SUGAR KINASE"/>
    <property type="match status" value="1"/>
</dbReference>
<dbReference type="EC" id="2.7.1.15" evidence="2 12"/>
<evidence type="ECO:0000256" key="2">
    <source>
        <dbReference type="ARBA" id="ARBA00012035"/>
    </source>
</evidence>
<keyword evidence="6 12" id="KW-0547">Nucleotide-binding</keyword>
<evidence type="ECO:0000256" key="13">
    <source>
        <dbReference type="SAM" id="MobiDB-lite"/>
    </source>
</evidence>
<dbReference type="InterPro" id="IPR002173">
    <property type="entry name" value="Carboh/pur_kinase_PfkB_CS"/>
</dbReference>
<evidence type="ECO:0000256" key="3">
    <source>
        <dbReference type="ARBA" id="ARBA00016943"/>
    </source>
</evidence>
<feature type="compositionally biased region" description="Basic and acidic residues" evidence="13">
    <location>
        <begin position="302"/>
        <end position="315"/>
    </location>
</feature>
<dbReference type="NCBIfam" id="TIGR02152">
    <property type="entry name" value="D_ribokin_bact"/>
    <property type="match status" value="1"/>
</dbReference>
<organism evidence="15 16">
    <name type="scientific">Sphingomonas arantia</name>
    <dbReference type="NCBI Taxonomy" id="1460676"/>
    <lineage>
        <taxon>Bacteria</taxon>
        <taxon>Pseudomonadati</taxon>
        <taxon>Pseudomonadota</taxon>
        <taxon>Alphaproteobacteria</taxon>
        <taxon>Sphingomonadales</taxon>
        <taxon>Sphingomonadaceae</taxon>
        <taxon>Sphingomonas</taxon>
    </lineage>
</organism>
<evidence type="ECO:0000313" key="16">
    <source>
        <dbReference type="Proteomes" id="UP001597400"/>
    </source>
</evidence>
<evidence type="ECO:0000256" key="4">
    <source>
        <dbReference type="ARBA" id="ARBA00022679"/>
    </source>
</evidence>
<comment type="caution">
    <text evidence="12">Lacks conserved residue(s) required for the propagation of feature annotation.</text>
</comment>
<dbReference type="InterPro" id="IPR011877">
    <property type="entry name" value="Ribokinase"/>
</dbReference>
<keyword evidence="5 12" id="KW-0479">Metal-binding</keyword>
<evidence type="ECO:0000256" key="1">
    <source>
        <dbReference type="ARBA" id="ARBA00005380"/>
    </source>
</evidence>
<evidence type="ECO:0000256" key="8">
    <source>
        <dbReference type="ARBA" id="ARBA00022840"/>
    </source>
</evidence>
<evidence type="ECO:0000259" key="14">
    <source>
        <dbReference type="Pfam" id="PF00294"/>
    </source>
</evidence>
<name>A0ABW4U2Q1_9SPHN</name>
<evidence type="ECO:0000256" key="10">
    <source>
        <dbReference type="ARBA" id="ARBA00022958"/>
    </source>
</evidence>
<comment type="pathway">
    <text evidence="12">Carbohydrate metabolism; D-ribose degradation; D-ribose 5-phosphate from beta-D-ribopyranose: step 2/2.</text>
</comment>
<evidence type="ECO:0000256" key="5">
    <source>
        <dbReference type="ARBA" id="ARBA00022723"/>
    </source>
</evidence>
<dbReference type="PROSITE" id="PS00584">
    <property type="entry name" value="PFKB_KINASES_2"/>
    <property type="match status" value="1"/>
</dbReference>
<dbReference type="Proteomes" id="UP001597400">
    <property type="component" value="Unassembled WGS sequence"/>
</dbReference>
<dbReference type="GO" id="GO:0004747">
    <property type="term" value="F:ribokinase activity"/>
    <property type="evidence" value="ECO:0007669"/>
    <property type="project" value="UniProtKB-EC"/>
</dbReference>
<keyword evidence="9 12" id="KW-0460">Magnesium</keyword>
<keyword evidence="12" id="KW-0963">Cytoplasm</keyword>